<dbReference type="FunFam" id="3.30.70.330:FF:000650">
    <property type="entry name" value="Polyadenylate-binding protein RBP45"/>
    <property type="match status" value="1"/>
</dbReference>
<protein>
    <recommendedName>
        <fullName evidence="5">RRM domain-containing protein</fullName>
    </recommendedName>
</protein>
<dbReference type="CDD" id="cd12345">
    <property type="entry name" value="RRM2_SECp43_like"/>
    <property type="match status" value="1"/>
</dbReference>
<evidence type="ECO:0000256" key="3">
    <source>
        <dbReference type="PROSITE-ProRule" id="PRU00176"/>
    </source>
</evidence>
<dbReference type="GO" id="GO:0006397">
    <property type="term" value="P:mRNA processing"/>
    <property type="evidence" value="ECO:0007669"/>
    <property type="project" value="UniProtKB-KW"/>
</dbReference>
<dbReference type="AlphaFoldDB" id="A0A835K378"/>
<dbReference type="EMBL" id="JADGMS010000004">
    <property type="protein sequence ID" value="KAF9683402.1"/>
    <property type="molecule type" value="Genomic_DNA"/>
</dbReference>
<dbReference type="InterPro" id="IPR035979">
    <property type="entry name" value="RBD_domain_sf"/>
</dbReference>
<evidence type="ECO:0000256" key="4">
    <source>
        <dbReference type="SAM" id="MobiDB-lite"/>
    </source>
</evidence>
<evidence type="ECO:0000313" key="7">
    <source>
        <dbReference type="Proteomes" id="UP000657918"/>
    </source>
</evidence>
<organism evidence="6 7">
    <name type="scientific">Salix dunnii</name>
    <dbReference type="NCBI Taxonomy" id="1413687"/>
    <lineage>
        <taxon>Eukaryota</taxon>
        <taxon>Viridiplantae</taxon>
        <taxon>Streptophyta</taxon>
        <taxon>Embryophyta</taxon>
        <taxon>Tracheophyta</taxon>
        <taxon>Spermatophyta</taxon>
        <taxon>Magnoliopsida</taxon>
        <taxon>eudicotyledons</taxon>
        <taxon>Gunneridae</taxon>
        <taxon>Pentapetalae</taxon>
        <taxon>rosids</taxon>
        <taxon>fabids</taxon>
        <taxon>Malpighiales</taxon>
        <taxon>Salicaceae</taxon>
        <taxon>Saliceae</taxon>
        <taxon>Salix</taxon>
    </lineage>
</organism>
<dbReference type="InterPro" id="IPR050825">
    <property type="entry name" value="RBM42_RBP45_47-like"/>
</dbReference>
<sequence>MMMMPPPPIAQTQPPPPHMWVQHQAHQTSIPPPPQQQGQPPASADEVRTLWIGDLQYWMDENYIASCFAHTGEVASVKVIRNKQTSQIEGYGFIEFTSNGAAERILQTYNGTPMPNGEQNFRLNWASFSGGDKRDDSPDFTIFVGDLAADVTDFMLQETFRAHFPSVKGAKVVIDRLTGRTKGYGFVRFGDEGEQLRAMTEMNGAFCSTRPMRVGPASNKKAVVGQQYPKGCQEALSSKGLELISAELVTLYSFNKLSFLSSYISHYSGYLKIYQFSIVTLLPLDRIFVGNLDSNVMDDHLKELFGQYGQLLHVKIPAGKRCGFVQFADRSSAEEALKNLNGAQLCGQNIRLSWGRNPSNKQAQPDANQYGGGYYGYGQQGYENYGYAQATQDPNMYYGGYPGYGNYQQGQQQQQVGYS</sequence>
<feature type="domain" description="RRM" evidence="5">
    <location>
        <begin position="140"/>
        <end position="219"/>
    </location>
</feature>
<feature type="region of interest" description="Disordered" evidence="4">
    <location>
        <begin position="1"/>
        <end position="44"/>
    </location>
</feature>
<evidence type="ECO:0000259" key="5">
    <source>
        <dbReference type="PROSITE" id="PS50102"/>
    </source>
</evidence>
<dbReference type="FunFam" id="3.30.70.330:FF:000236">
    <property type="entry name" value="Polyadenylate-binding protein RBP45C"/>
    <property type="match status" value="1"/>
</dbReference>
<gene>
    <name evidence="6" type="ORF">SADUNF_Sadunf04G0009800</name>
</gene>
<dbReference type="CDD" id="cd12344">
    <property type="entry name" value="RRM1_SECp43_like"/>
    <property type="match status" value="1"/>
</dbReference>
<dbReference type="Pfam" id="PF00076">
    <property type="entry name" value="RRM_1"/>
    <property type="match status" value="3"/>
</dbReference>
<evidence type="ECO:0000256" key="1">
    <source>
        <dbReference type="ARBA" id="ARBA00022664"/>
    </source>
</evidence>
<keyword evidence="2 3" id="KW-0694">RNA-binding</keyword>
<dbReference type="SUPFAM" id="SSF54928">
    <property type="entry name" value="RNA-binding domain, RBD"/>
    <property type="match status" value="3"/>
</dbReference>
<keyword evidence="7" id="KW-1185">Reference proteome</keyword>
<name>A0A835K378_9ROSI</name>
<dbReference type="Gene3D" id="3.30.70.330">
    <property type="match status" value="3"/>
</dbReference>
<dbReference type="OrthoDB" id="446113at2759"/>
<proteinExistence type="predicted"/>
<feature type="domain" description="RRM" evidence="5">
    <location>
        <begin position="48"/>
        <end position="128"/>
    </location>
</feature>
<dbReference type="Proteomes" id="UP000657918">
    <property type="component" value="Chromosome 4"/>
</dbReference>
<dbReference type="InterPro" id="IPR000504">
    <property type="entry name" value="RRM_dom"/>
</dbReference>
<dbReference type="GO" id="GO:0005829">
    <property type="term" value="C:cytosol"/>
    <property type="evidence" value="ECO:0007669"/>
    <property type="project" value="TreeGrafter"/>
</dbReference>
<dbReference type="InterPro" id="IPR012677">
    <property type="entry name" value="Nucleotide-bd_a/b_plait_sf"/>
</dbReference>
<evidence type="ECO:0000256" key="2">
    <source>
        <dbReference type="ARBA" id="ARBA00022884"/>
    </source>
</evidence>
<dbReference type="PROSITE" id="PS50102">
    <property type="entry name" value="RRM"/>
    <property type="match status" value="3"/>
</dbReference>
<feature type="compositionally biased region" description="Pro residues" evidence="4">
    <location>
        <begin position="1"/>
        <end position="18"/>
    </location>
</feature>
<dbReference type="PANTHER" id="PTHR47640:SF48">
    <property type="entry name" value="POLYADENYLATE-BINDING PROTEIN RBP45B"/>
    <property type="match status" value="1"/>
</dbReference>
<keyword evidence="1" id="KW-0507">mRNA processing</keyword>
<dbReference type="GO" id="GO:0003729">
    <property type="term" value="F:mRNA binding"/>
    <property type="evidence" value="ECO:0007669"/>
    <property type="project" value="InterPro"/>
</dbReference>
<dbReference type="PANTHER" id="PTHR47640">
    <property type="entry name" value="TRNA SELENOCYSTEINE 1-ASSOCIATED PROTEIN 1-RELATED-RELATED"/>
    <property type="match status" value="1"/>
</dbReference>
<accession>A0A835K378</accession>
<feature type="domain" description="RRM" evidence="5">
    <location>
        <begin position="285"/>
        <end position="357"/>
    </location>
</feature>
<comment type="caution">
    <text evidence="6">The sequence shown here is derived from an EMBL/GenBank/DDBJ whole genome shotgun (WGS) entry which is preliminary data.</text>
</comment>
<dbReference type="SMART" id="SM00360">
    <property type="entry name" value="RRM"/>
    <property type="match status" value="3"/>
</dbReference>
<evidence type="ECO:0000313" key="6">
    <source>
        <dbReference type="EMBL" id="KAF9683402.1"/>
    </source>
</evidence>
<reference evidence="6 7" key="1">
    <citation type="submission" date="2020-10" db="EMBL/GenBank/DDBJ databases">
        <title>Plant Genome Project.</title>
        <authorList>
            <person name="Zhang R.-G."/>
        </authorList>
    </citation>
    <scope>NUCLEOTIDE SEQUENCE [LARGE SCALE GENOMIC DNA]</scope>
    <source>
        <strain evidence="6">FAFU-HL-1</strain>
        <tissue evidence="6">Leaf</tissue>
    </source>
</reference>